<dbReference type="EMBL" id="FN327218">
    <property type="protein sequence ID" value="CAX82942.1"/>
    <property type="molecule type" value="mRNA"/>
</dbReference>
<accession>C7TZB6</accession>
<organism evidence="2">
    <name type="scientific">Schistosoma japonicum</name>
    <name type="common">Blood fluke</name>
    <dbReference type="NCBI Taxonomy" id="6182"/>
    <lineage>
        <taxon>Eukaryota</taxon>
        <taxon>Metazoa</taxon>
        <taxon>Spiralia</taxon>
        <taxon>Lophotrochozoa</taxon>
        <taxon>Platyhelminthes</taxon>
        <taxon>Trematoda</taxon>
        <taxon>Digenea</taxon>
        <taxon>Strigeidida</taxon>
        <taxon>Schistosomatoidea</taxon>
        <taxon>Schistosomatidae</taxon>
        <taxon>Schistosoma</taxon>
    </lineage>
</organism>
<reference evidence="2" key="1">
    <citation type="journal article" date="2009" name="Nature">
        <title>The Schistosoma japonicum genome reveals features of host-parasite interplay.</title>
        <authorList>
            <person name="Liu F."/>
            <person name="Zhou Y."/>
            <person name="Wang Z.Q."/>
            <person name="Lu G."/>
            <person name="Zheng H."/>
            <person name="Brindley P.J."/>
            <person name="McManus D.P."/>
            <person name="Blair D."/>
            <person name="Zhang Q.H."/>
            <person name="Zhong Y."/>
            <person name="Wang S."/>
            <person name="Han Z.G."/>
            <person name="Chen Z."/>
        </authorList>
    </citation>
    <scope>NUCLEOTIDE SEQUENCE</scope>
    <source>
        <strain evidence="2">Anhui</strain>
    </source>
</reference>
<reference evidence="2" key="2">
    <citation type="submission" date="2009-03" db="EMBL/GenBank/DDBJ databases">
        <authorList>
            <person name="Gang L."/>
        </authorList>
    </citation>
    <scope>NUCLEOTIDE SEQUENCE</scope>
    <source>
        <strain evidence="2">Anhui</strain>
    </source>
</reference>
<dbReference type="Pfam" id="PF17919">
    <property type="entry name" value="RT_RNaseH_2"/>
    <property type="match status" value="1"/>
</dbReference>
<dbReference type="InterPro" id="IPR043502">
    <property type="entry name" value="DNA/RNA_pol_sf"/>
</dbReference>
<dbReference type="Gene3D" id="3.10.20.370">
    <property type="match status" value="1"/>
</dbReference>
<name>C7TZB6_SCHJA</name>
<feature type="domain" description="Reverse transcriptase/retrotransposon-derived protein RNase H-like" evidence="1">
    <location>
        <begin position="1"/>
        <end position="68"/>
    </location>
</feature>
<sequence>MLAHYNTKAPVSIAVDDSDSAVGAVLQQCIGQAWQPLAFFSRRSNDTESRYSTFGRELLVMYCAVRHF</sequence>
<dbReference type="PANTHER" id="PTHR34072">
    <property type="entry name" value="ENZYMATIC POLYPROTEIN-RELATED"/>
    <property type="match status" value="1"/>
</dbReference>
<dbReference type="SUPFAM" id="SSF56672">
    <property type="entry name" value="DNA/RNA polymerases"/>
    <property type="match status" value="1"/>
</dbReference>
<dbReference type="InterPro" id="IPR041577">
    <property type="entry name" value="RT_RNaseH_2"/>
</dbReference>
<dbReference type="AlphaFoldDB" id="C7TZB6"/>
<proteinExistence type="evidence at transcript level"/>
<evidence type="ECO:0000313" key="2">
    <source>
        <dbReference type="EMBL" id="CAX82942.1"/>
    </source>
</evidence>
<protein>
    <submittedName>
        <fullName evidence="2">Retrovirus-related Pol polyprotein</fullName>
    </submittedName>
</protein>
<evidence type="ECO:0000259" key="1">
    <source>
        <dbReference type="Pfam" id="PF17919"/>
    </source>
</evidence>